<accession>A0ABQ9HY47</accession>
<comment type="caution">
    <text evidence="1">The sequence shown here is derived from an EMBL/GenBank/DDBJ whole genome shotgun (WGS) entry which is preliminary data.</text>
</comment>
<reference evidence="1 2" key="1">
    <citation type="submission" date="2023-02" db="EMBL/GenBank/DDBJ databases">
        <title>LHISI_Scaffold_Assembly.</title>
        <authorList>
            <person name="Stuart O.P."/>
            <person name="Cleave R."/>
            <person name="Magrath M.J.L."/>
            <person name="Mikheyev A.S."/>
        </authorList>
    </citation>
    <scope>NUCLEOTIDE SEQUENCE [LARGE SCALE GENOMIC DNA]</scope>
    <source>
        <strain evidence="1">Daus_M_001</strain>
        <tissue evidence="1">Leg muscle</tissue>
    </source>
</reference>
<dbReference type="Proteomes" id="UP001159363">
    <property type="component" value="Chromosome 3"/>
</dbReference>
<evidence type="ECO:0000313" key="1">
    <source>
        <dbReference type="EMBL" id="KAJ8889302.1"/>
    </source>
</evidence>
<sequence length="522" mass="56732">MDTHAGLCGITVSTLNYSAREQHKIANRARVGIVTGDVTGQRVFSGVYHSLPPLHSGAASSPHSFTLIDSQDLISQSRTKLFTLLICLCTLRRGCTRSPPTQANRAQSPTVSPDCRNWESCRSTPLVSGSSRGSPASPAPSFRRRTIFTPIALIGSEALAVKSRPNLFTHSLTQKLRRQMRVRRQRKDSLPTQSQPVPLTSVMGTKRKGRHLFSDENRLNAGTLDLLARDNLCLDLPAESQQLEVLAWRKVSVCCARPSLPIWPVVVATPLEPSAAARLSPRLPRRQAGPDTIAAGITRTPWTAVSGSIIAPPIETSLFRTQPSPATPGCISAGLGQHGALTSSALTYARSHITAGIIRKLVLLGGNTEHFLARLINGPLTVVSRFQLTGEKIDRWLTDGRATDGRDGPDTASRTAKITVKSTCSYRCAPFVYIWFYRKLAETPRRSRLVRHRSGESGLIPDGAAPGFLEVGIVPDDAAGRRVFLGISHLRPCIPALLNTHLTSPSSILNKIDVERHQNLPN</sequence>
<name>A0ABQ9HY47_9NEOP</name>
<protein>
    <submittedName>
        <fullName evidence="1">Uncharacterized protein</fullName>
    </submittedName>
</protein>
<keyword evidence="2" id="KW-1185">Reference proteome</keyword>
<dbReference type="EMBL" id="JARBHB010000003">
    <property type="protein sequence ID" value="KAJ8889302.1"/>
    <property type="molecule type" value="Genomic_DNA"/>
</dbReference>
<evidence type="ECO:0000313" key="2">
    <source>
        <dbReference type="Proteomes" id="UP001159363"/>
    </source>
</evidence>
<gene>
    <name evidence="1" type="ORF">PR048_008800</name>
</gene>
<organism evidence="1 2">
    <name type="scientific">Dryococelus australis</name>
    <dbReference type="NCBI Taxonomy" id="614101"/>
    <lineage>
        <taxon>Eukaryota</taxon>
        <taxon>Metazoa</taxon>
        <taxon>Ecdysozoa</taxon>
        <taxon>Arthropoda</taxon>
        <taxon>Hexapoda</taxon>
        <taxon>Insecta</taxon>
        <taxon>Pterygota</taxon>
        <taxon>Neoptera</taxon>
        <taxon>Polyneoptera</taxon>
        <taxon>Phasmatodea</taxon>
        <taxon>Verophasmatodea</taxon>
        <taxon>Anareolatae</taxon>
        <taxon>Phasmatidae</taxon>
        <taxon>Eurycanthinae</taxon>
        <taxon>Dryococelus</taxon>
    </lineage>
</organism>
<proteinExistence type="predicted"/>